<comment type="caution">
    <text evidence="2">The sequence shown here is derived from an EMBL/GenBank/DDBJ whole genome shotgun (WGS) entry which is preliminary data.</text>
</comment>
<evidence type="ECO:0000256" key="1">
    <source>
        <dbReference type="SAM" id="Phobius"/>
    </source>
</evidence>
<evidence type="ECO:0008006" key="4">
    <source>
        <dbReference type="Google" id="ProtNLM"/>
    </source>
</evidence>
<dbReference type="InterPro" id="IPR011467">
    <property type="entry name" value="DUF1573"/>
</dbReference>
<gene>
    <name evidence="2" type="ORF">A2785_00465</name>
</gene>
<dbReference type="AlphaFoldDB" id="A0A1G1VPM3"/>
<dbReference type="EMBL" id="MHCI01000003">
    <property type="protein sequence ID" value="OGY17330.1"/>
    <property type="molecule type" value="Genomic_DNA"/>
</dbReference>
<evidence type="ECO:0000313" key="2">
    <source>
        <dbReference type="EMBL" id="OGY17330.1"/>
    </source>
</evidence>
<dbReference type="Pfam" id="PF07610">
    <property type="entry name" value="DUF1573"/>
    <property type="match status" value="1"/>
</dbReference>
<protein>
    <recommendedName>
        <fullName evidence="4">DUF1573 domain-containing protein</fullName>
    </recommendedName>
</protein>
<sequence>MKNNTIIISIIAASVLILVGGVALVSRAPRPPEIVASQSAKAEATEMSYDWGTIDLNGGKVEKTFSIRNSGTGPLEIANVKSSCMCTEAQITINGEKSPFFGMHASSSWLGSVQPGGTAELFVVFDPAFHGPSGVGQITRVISLETNDTERKNLEFTLTANVTNE</sequence>
<dbReference type="Proteomes" id="UP000179069">
    <property type="component" value="Unassembled WGS sequence"/>
</dbReference>
<keyword evidence="1" id="KW-0812">Transmembrane</keyword>
<keyword evidence="1" id="KW-0472">Membrane</keyword>
<accession>A0A1G1VPM3</accession>
<feature type="transmembrane region" description="Helical" evidence="1">
    <location>
        <begin position="6"/>
        <end position="25"/>
    </location>
</feature>
<reference evidence="2 3" key="1">
    <citation type="journal article" date="2016" name="Nat. Commun.">
        <title>Thousands of microbial genomes shed light on interconnected biogeochemical processes in an aquifer system.</title>
        <authorList>
            <person name="Anantharaman K."/>
            <person name="Brown C.T."/>
            <person name="Hug L.A."/>
            <person name="Sharon I."/>
            <person name="Castelle C.J."/>
            <person name="Probst A.J."/>
            <person name="Thomas B.C."/>
            <person name="Singh A."/>
            <person name="Wilkins M.J."/>
            <person name="Karaoz U."/>
            <person name="Brodie E.L."/>
            <person name="Williams K.H."/>
            <person name="Hubbard S.S."/>
            <person name="Banfield J.F."/>
        </authorList>
    </citation>
    <scope>NUCLEOTIDE SEQUENCE [LARGE SCALE GENOMIC DNA]</scope>
</reference>
<dbReference type="InterPro" id="IPR013783">
    <property type="entry name" value="Ig-like_fold"/>
</dbReference>
<keyword evidence="1" id="KW-1133">Transmembrane helix</keyword>
<name>A0A1G1VPM3_9BACT</name>
<proteinExistence type="predicted"/>
<dbReference type="Gene3D" id="2.60.40.10">
    <property type="entry name" value="Immunoglobulins"/>
    <property type="match status" value="1"/>
</dbReference>
<dbReference type="PANTHER" id="PTHR37833:SF1">
    <property type="entry name" value="SIGNAL PEPTIDE PROTEIN"/>
    <property type="match status" value="1"/>
</dbReference>
<dbReference type="PANTHER" id="PTHR37833">
    <property type="entry name" value="LIPOPROTEIN-RELATED"/>
    <property type="match status" value="1"/>
</dbReference>
<evidence type="ECO:0000313" key="3">
    <source>
        <dbReference type="Proteomes" id="UP000179069"/>
    </source>
</evidence>
<organism evidence="2 3">
    <name type="scientific">Candidatus Chisholmbacteria bacterium RIFCSPHIGHO2_01_FULL_49_18</name>
    <dbReference type="NCBI Taxonomy" id="1797590"/>
    <lineage>
        <taxon>Bacteria</taxon>
        <taxon>Candidatus Chisholmiibacteriota</taxon>
    </lineage>
</organism>